<name>A0ACC2KLT9_PERAE</name>
<dbReference type="Proteomes" id="UP001234297">
    <property type="component" value="Chromosome 10"/>
</dbReference>
<accession>A0ACC2KLT9</accession>
<organism evidence="1 2">
    <name type="scientific">Persea americana</name>
    <name type="common">Avocado</name>
    <dbReference type="NCBI Taxonomy" id="3435"/>
    <lineage>
        <taxon>Eukaryota</taxon>
        <taxon>Viridiplantae</taxon>
        <taxon>Streptophyta</taxon>
        <taxon>Embryophyta</taxon>
        <taxon>Tracheophyta</taxon>
        <taxon>Spermatophyta</taxon>
        <taxon>Magnoliopsida</taxon>
        <taxon>Magnoliidae</taxon>
        <taxon>Laurales</taxon>
        <taxon>Lauraceae</taxon>
        <taxon>Persea</taxon>
    </lineage>
</organism>
<gene>
    <name evidence="1" type="ORF">MRB53_030639</name>
</gene>
<sequence length="176" mass="19496">MESKDTKKMTSSIRPIMKTQEFGPLEENLTTKEDDESLVVEEMVNELIKRPECEIKFPPLESMHESSPSLSLSSQSFSCSINGMDENSNLAASVSKSSVMASITNVADIDIMGTTEYLRGVTDCIPPTMEWTIDENDLYWQVGGLPGATDVNDIYDEWLAHVLSDPSFEFSGGLKL</sequence>
<protein>
    <submittedName>
        <fullName evidence="1">Uncharacterized protein</fullName>
    </submittedName>
</protein>
<dbReference type="EMBL" id="CM056818">
    <property type="protein sequence ID" value="KAJ8622110.1"/>
    <property type="molecule type" value="Genomic_DNA"/>
</dbReference>
<comment type="caution">
    <text evidence="1">The sequence shown here is derived from an EMBL/GenBank/DDBJ whole genome shotgun (WGS) entry which is preliminary data.</text>
</comment>
<keyword evidence="2" id="KW-1185">Reference proteome</keyword>
<proteinExistence type="predicted"/>
<evidence type="ECO:0000313" key="1">
    <source>
        <dbReference type="EMBL" id="KAJ8622110.1"/>
    </source>
</evidence>
<reference evidence="1 2" key="1">
    <citation type="journal article" date="2022" name="Hortic Res">
        <title>A haplotype resolved chromosomal level avocado genome allows analysis of novel avocado genes.</title>
        <authorList>
            <person name="Nath O."/>
            <person name="Fletcher S.J."/>
            <person name="Hayward A."/>
            <person name="Shaw L.M."/>
            <person name="Masouleh A.K."/>
            <person name="Furtado A."/>
            <person name="Henry R.J."/>
            <person name="Mitter N."/>
        </authorList>
    </citation>
    <scope>NUCLEOTIDE SEQUENCE [LARGE SCALE GENOMIC DNA]</scope>
    <source>
        <strain evidence="2">cv. Hass</strain>
    </source>
</reference>
<evidence type="ECO:0000313" key="2">
    <source>
        <dbReference type="Proteomes" id="UP001234297"/>
    </source>
</evidence>